<keyword evidence="6" id="KW-1185">Reference proteome</keyword>
<protein>
    <submittedName>
        <fullName evidence="5">Uncharacterized protein</fullName>
    </submittedName>
</protein>
<reference evidence="5" key="1">
    <citation type="submission" date="2020-06" db="EMBL/GenBank/DDBJ databases">
        <title>Insight into the genomes of haloalkaliphilic bacilli from Kenyan soda lakes.</title>
        <authorList>
            <person name="Mwirichia R."/>
            <person name="Villamizar G.C."/>
            <person name="Poehlein A."/>
            <person name="Mugweru J."/>
            <person name="Kipnyargis A."/>
            <person name="Kiplimo D."/>
            <person name="Orwa P."/>
            <person name="Daniel R."/>
        </authorList>
    </citation>
    <scope>NUCLEOTIDE SEQUENCE</scope>
    <source>
        <strain evidence="5">B1096_S55</strain>
    </source>
</reference>
<dbReference type="Gene3D" id="3.40.50.300">
    <property type="entry name" value="P-loop containing nucleotide triphosphate hydrolases"/>
    <property type="match status" value="1"/>
</dbReference>
<accession>A0A9Q4B3J9</accession>
<dbReference type="InterPro" id="IPR050319">
    <property type="entry name" value="ABC_transp_ATP-bind"/>
</dbReference>
<name>A0A9Q4B3J9_SALAG</name>
<comment type="similarity">
    <text evidence="1">Belongs to the ABC transporter superfamily.</text>
</comment>
<dbReference type="PANTHER" id="PTHR43776:SF7">
    <property type="entry name" value="D,D-DIPEPTIDE TRANSPORT ATP-BINDING PROTEIN DDPF-RELATED"/>
    <property type="match status" value="1"/>
</dbReference>
<evidence type="ECO:0000313" key="6">
    <source>
        <dbReference type="Proteomes" id="UP001057753"/>
    </source>
</evidence>
<dbReference type="InterPro" id="IPR027417">
    <property type="entry name" value="P-loop_NTPase"/>
</dbReference>
<dbReference type="RefSeq" id="WP_257822081.1">
    <property type="nucleotide sequence ID" value="NZ_JABXYM010000001.1"/>
</dbReference>
<organism evidence="5 6">
    <name type="scientific">Salipaludibacillus agaradhaerens</name>
    <name type="common">Bacillus agaradhaerens</name>
    <dbReference type="NCBI Taxonomy" id="76935"/>
    <lineage>
        <taxon>Bacteria</taxon>
        <taxon>Bacillati</taxon>
        <taxon>Bacillota</taxon>
        <taxon>Bacilli</taxon>
        <taxon>Bacillales</taxon>
        <taxon>Bacillaceae</taxon>
    </lineage>
</organism>
<dbReference type="AlphaFoldDB" id="A0A9Q4B3J9"/>
<proteinExistence type="inferred from homology"/>
<dbReference type="EMBL" id="JABXYM010000001">
    <property type="protein sequence ID" value="MCR6097689.1"/>
    <property type="molecule type" value="Genomic_DNA"/>
</dbReference>
<keyword evidence="2" id="KW-0813">Transport</keyword>
<evidence type="ECO:0000313" key="5">
    <source>
        <dbReference type="EMBL" id="MCR6097689.1"/>
    </source>
</evidence>
<evidence type="ECO:0000256" key="3">
    <source>
        <dbReference type="ARBA" id="ARBA00022741"/>
    </source>
</evidence>
<evidence type="ECO:0000256" key="2">
    <source>
        <dbReference type="ARBA" id="ARBA00022448"/>
    </source>
</evidence>
<keyword evidence="4" id="KW-0067">ATP-binding</keyword>
<gene>
    <name evidence="5" type="ORF">HXA33_14145</name>
</gene>
<dbReference type="SUPFAM" id="SSF52540">
    <property type="entry name" value="P-loop containing nucleoside triphosphate hydrolases"/>
    <property type="match status" value="1"/>
</dbReference>
<dbReference type="Proteomes" id="UP001057753">
    <property type="component" value="Unassembled WGS sequence"/>
</dbReference>
<comment type="caution">
    <text evidence="5">The sequence shown here is derived from an EMBL/GenBank/DDBJ whole genome shotgun (WGS) entry which is preliminary data.</text>
</comment>
<evidence type="ECO:0000256" key="1">
    <source>
        <dbReference type="ARBA" id="ARBA00005417"/>
    </source>
</evidence>
<dbReference type="GO" id="GO:0005524">
    <property type="term" value="F:ATP binding"/>
    <property type="evidence" value="ECO:0007669"/>
    <property type="project" value="UniProtKB-KW"/>
</dbReference>
<sequence length="107" mass="12504">MELNCRAGTPHPTVILLVETIRSLDVTTQPQIFHLLIELKKEYHLSYVIIMHELTAVTYICDRVMFMKNGLVVELIDQMEDFPQLTHRYSKKLLTSVLDIGCHHQRQ</sequence>
<dbReference type="PANTHER" id="PTHR43776">
    <property type="entry name" value="TRANSPORT ATP-BINDING PROTEIN"/>
    <property type="match status" value="1"/>
</dbReference>
<keyword evidence="3" id="KW-0547">Nucleotide-binding</keyword>
<evidence type="ECO:0000256" key="4">
    <source>
        <dbReference type="ARBA" id="ARBA00022840"/>
    </source>
</evidence>